<keyword evidence="4" id="KW-0067">ATP-binding</keyword>
<dbReference type="SUPFAM" id="SSF52540">
    <property type="entry name" value="P-loop containing nucleoside triphosphate hydrolases"/>
    <property type="match status" value="1"/>
</dbReference>
<sequence>MTTETPRGSSLPDMRRAVCKDCAREVALGDRPAGTEYFTYPEAWAGGQLERGGSRSDRCREHRAAHVGHISGLSVAYIDLRTTGEVADRSSPTGPLGALGPLPEAHTVADTAPVDLGAFGFGMDESHIRQMLDSLADPRRRVLVVKAGTGTGKSTYMPYRLLDPPEGCYRLIDNGPIIVTEPRVQATVGVATFVGELLSGADGAGPGYPVGYQVSGDRHHDAACRLVYVTDGTMINWLREGRLASIGTVIVDEAHERSTNIDFIMGYLRRELDRYPHLRVIITSATFDEDFYQQYFGGESAVGKVVVPAVKSIGYGWPLFPELDAPPDPALVEAWRRMAPELRLAEGPQATAEDELVASAWPRFAPALKESEVVDSADVGYVEDLHATTRALLPLRASTPLPEKQWQREMPSVLAEFMVRLTRGLDAADIFGDILSFLPTAKAIEEACDLIRAGLGDTVDVYALLSSLPVEDKRAALAARRKGDRRKIVVSTNLAETSLTVEGVRFVVDSGLIAQSEWDVESAQGSIRTKAHSQAGIKQRWGRVGRKAPGWVFPLYSKGQLLKLTEDTAPGSTRENLERLVMTAKMGGLDSVVDFPWPAAFVPEPPLALDKAAEASRKTFVDELRRADQALRTNGSLDTGGHPTTFGKELNRLQVLGSTGAALAVMHADRLACLPEVVSLLALLTTPARLIGTTGLLLTDFSWPDEWRHEAAERHRALASVCEDDAELVLQIVAGWERADPATPPWEVSSARAEWARRWWVSDDRLLTAAAIRRDIIGGLSPAMKEEVKRFVEPSLLRRARGAITRAFADLEHVLDGSASGSDATTASTDYNAVHGDHTTPCAVHAGHLTGRPERVIPLARHRGRDGIRLAHLVTAEPWARGGASDSTGPADAVRLLVLSALHARPEPRREVIAALLEAWPAGTRALLRLERDAAGRPVAGHVEARHAPAPLPRAAQELAELDAQDELAHSGAATLVDAAPETDHNWPTNAEPFPDLEAMARTTVLDHRDVEADETACGRCPRCLAGDLAECETLRAVADGRAPGVPPGHGQASSAGGIDVSRPFVLAQEGGLNGDGWYEVVGYHVTPDGEPLLFLRPDWRRPEDTDGPGAHPDLQAGDHIEVVVGPMVSDHDGELRVLTRADARGRFLLREADPNPPRQDERAQLAVSLHRRDTRQLADLLEGATVTATVLPRSQTGHFTVTLVDLAHQHVKAATNGARDVAGVVTGAPNGAGYVEVRLLAHDSRTGLRHVISASAGEPPPEPESPIVVRLYQERSRLSLQGRSLRPVADVAEHLTDASLIGLPDGPLPEVGGSGVFLKAERVLSRGSAIELAELDMDATWVRDVWLWWARSRHHTPSRTEPVLRAGTDREPVDLPATVRVELPPELRLPGAEVTSMHPVGTRVSAVVTAAKAELGRAWLRLFDGIPASVTERDLGLGQGTIAQALVVGAEFTGLVTGVFDRQGYGMLTLGPLKNAAEPRTTDTGPGRTTTGPAGQGAGGEPRPESDRYSGPGRGEPANGRREPVLTLAEACARYPVGSWVGAVVHRVSAELRRAWLRLPDGLTATVVAADVGSHAVLVLPHVLTPEQQVIGTVKAVTLHRGAPQIQLDLRNVDTPSLGQQLDNAGVREGAVFTGRVRNALDSVGVFVEVLPGFNGLIRARDLAPGLPPSSYARGTELTVCVDAIHEDRKRPGFPAFGLSLE</sequence>
<proteinExistence type="predicted"/>
<feature type="domain" description="Helicase ATP-binding" evidence="8">
    <location>
        <begin position="134"/>
        <end position="305"/>
    </location>
</feature>
<evidence type="ECO:0000313" key="11">
    <source>
        <dbReference type="Proteomes" id="UP001165590"/>
    </source>
</evidence>
<evidence type="ECO:0000259" key="7">
    <source>
        <dbReference type="PROSITE" id="PS50126"/>
    </source>
</evidence>
<dbReference type="PROSITE" id="PS00690">
    <property type="entry name" value="DEAH_ATP_HELICASE"/>
    <property type="match status" value="1"/>
</dbReference>
<evidence type="ECO:0000256" key="1">
    <source>
        <dbReference type="ARBA" id="ARBA00022741"/>
    </source>
</evidence>
<dbReference type="SMART" id="SM00487">
    <property type="entry name" value="DEXDc"/>
    <property type="match status" value="1"/>
</dbReference>
<keyword evidence="1" id="KW-0547">Nucleotide-binding</keyword>
<evidence type="ECO:0000256" key="6">
    <source>
        <dbReference type="SAM" id="MobiDB-lite"/>
    </source>
</evidence>
<evidence type="ECO:0000256" key="4">
    <source>
        <dbReference type="ARBA" id="ARBA00022840"/>
    </source>
</evidence>
<evidence type="ECO:0000259" key="9">
    <source>
        <dbReference type="PROSITE" id="PS51194"/>
    </source>
</evidence>
<name>A0ABT3V624_9ACTN</name>
<dbReference type="CDD" id="cd17917">
    <property type="entry name" value="DEXHc_RHA-like"/>
    <property type="match status" value="1"/>
</dbReference>
<keyword evidence="11" id="KW-1185">Reference proteome</keyword>
<dbReference type="InterPro" id="IPR014001">
    <property type="entry name" value="Helicase_ATP-bd"/>
</dbReference>
<accession>A0ABT3V624</accession>
<protein>
    <submittedName>
        <fullName evidence="10">Helicase-related protein</fullName>
    </submittedName>
</protein>
<dbReference type="PANTHER" id="PTHR18934">
    <property type="entry name" value="ATP-DEPENDENT RNA HELICASE"/>
    <property type="match status" value="1"/>
</dbReference>
<feature type="compositionally biased region" description="Low complexity" evidence="6">
    <location>
        <begin position="1479"/>
        <end position="1494"/>
    </location>
</feature>
<dbReference type="GO" id="GO:0004386">
    <property type="term" value="F:helicase activity"/>
    <property type="evidence" value="ECO:0007669"/>
    <property type="project" value="UniProtKB-KW"/>
</dbReference>
<dbReference type="InterPro" id="IPR003029">
    <property type="entry name" value="S1_domain"/>
</dbReference>
<dbReference type="InterPro" id="IPR001650">
    <property type="entry name" value="Helicase_C-like"/>
</dbReference>
<dbReference type="Pfam" id="PF00270">
    <property type="entry name" value="DEAD"/>
    <property type="match status" value="1"/>
</dbReference>
<feature type="domain" description="S1 motif" evidence="7">
    <location>
        <begin position="1631"/>
        <end position="1703"/>
    </location>
</feature>
<feature type="domain" description="Helicase C-terminal" evidence="9">
    <location>
        <begin position="420"/>
        <end position="597"/>
    </location>
</feature>
<dbReference type="PROSITE" id="PS50126">
    <property type="entry name" value="S1"/>
    <property type="match status" value="1"/>
</dbReference>
<dbReference type="SMART" id="SM00316">
    <property type="entry name" value="S1"/>
    <property type="match status" value="2"/>
</dbReference>
<dbReference type="InterPro" id="IPR011545">
    <property type="entry name" value="DEAD/DEAH_box_helicase_dom"/>
</dbReference>
<dbReference type="InterPro" id="IPR012340">
    <property type="entry name" value="NA-bd_OB-fold"/>
</dbReference>
<keyword evidence="5" id="KW-0507">mRNA processing</keyword>
<keyword evidence="5" id="KW-0508">mRNA splicing</keyword>
<dbReference type="SMART" id="SM00490">
    <property type="entry name" value="HELICc"/>
    <property type="match status" value="1"/>
</dbReference>
<evidence type="ECO:0000256" key="3">
    <source>
        <dbReference type="ARBA" id="ARBA00022806"/>
    </source>
</evidence>
<dbReference type="SUPFAM" id="SSF50249">
    <property type="entry name" value="Nucleic acid-binding proteins"/>
    <property type="match status" value="1"/>
</dbReference>
<dbReference type="RefSeq" id="WP_267026707.1">
    <property type="nucleotide sequence ID" value="NZ_JAIFZO010000002.1"/>
</dbReference>
<dbReference type="Proteomes" id="UP001165590">
    <property type="component" value="Unassembled WGS sequence"/>
</dbReference>
<dbReference type="PROSITE" id="PS51192">
    <property type="entry name" value="HELICASE_ATP_BIND_1"/>
    <property type="match status" value="1"/>
</dbReference>
<dbReference type="Pfam" id="PF00271">
    <property type="entry name" value="Helicase_C"/>
    <property type="match status" value="1"/>
</dbReference>
<gene>
    <name evidence="10" type="ORF">K3769_13680</name>
</gene>
<evidence type="ECO:0000313" key="10">
    <source>
        <dbReference type="EMBL" id="MCX4233806.1"/>
    </source>
</evidence>
<evidence type="ECO:0000256" key="2">
    <source>
        <dbReference type="ARBA" id="ARBA00022801"/>
    </source>
</evidence>
<dbReference type="PROSITE" id="PS51194">
    <property type="entry name" value="HELICASE_CTER"/>
    <property type="match status" value="1"/>
</dbReference>
<dbReference type="Gene3D" id="3.40.50.300">
    <property type="entry name" value="P-loop containing nucleotide triphosphate hydrolases"/>
    <property type="match status" value="2"/>
</dbReference>
<dbReference type="CDD" id="cd18791">
    <property type="entry name" value="SF2_C_RHA"/>
    <property type="match status" value="1"/>
</dbReference>
<comment type="caution">
    <text evidence="10">The sequence shown here is derived from an EMBL/GenBank/DDBJ whole genome shotgun (WGS) entry which is preliminary data.</text>
</comment>
<dbReference type="PANTHER" id="PTHR18934:SF91">
    <property type="entry name" value="PRE-MRNA-SPLICING FACTOR ATP-DEPENDENT RNA HELICASE PRP16"/>
    <property type="match status" value="1"/>
</dbReference>
<keyword evidence="2" id="KW-0378">Hydrolase</keyword>
<evidence type="ECO:0000256" key="5">
    <source>
        <dbReference type="ARBA" id="ARBA00023187"/>
    </source>
</evidence>
<dbReference type="InterPro" id="IPR002464">
    <property type="entry name" value="DNA/RNA_helicase_DEAH_CS"/>
</dbReference>
<reference evidence="10" key="1">
    <citation type="journal article" date="2022" name="bioRxiv">
        <title>Discovery and biosynthetic assessment of Streptomyces ortus sp nov. isolated from a deep-sea sponge.</title>
        <authorList>
            <person name="Williams S.E."/>
        </authorList>
    </citation>
    <scope>NUCLEOTIDE SEQUENCE</scope>
    <source>
        <strain evidence="10">A15ISP2-DRY2</strain>
    </source>
</reference>
<dbReference type="EMBL" id="JAIFZO010000002">
    <property type="protein sequence ID" value="MCX4233806.1"/>
    <property type="molecule type" value="Genomic_DNA"/>
</dbReference>
<feature type="region of interest" description="Disordered" evidence="6">
    <location>
        <begin position="1475"/>
        <end position="1523"/>
    </location>
</feature>
<keyword evidence="3 10" id="KW-0347">Helicase</keyword>
<organism evidence="10 11">
    <name type="scientific">Streptomyces ortus</name>
    <dbReference type="NCBI Taxonomy" id="2867268"/>
    <lineage>
        <taxon>Bacteria</taxon>
        <taxon>Bacillati</taxon>
        <taxon>Actinomycetota</taxon>
        <taxon>Actinomycetes</taxon>
        <taxon>Kitasatosporales</taxon>
        <taxon>Streptomycetaceae</taxon>
        <taxon>Streptomyces</taxon>
    </lineage>
</organism>
<dbReference type="InterPro" id="IPR027417">
    <property type="entry name" value="P-loop_NTPase"/>
</dbReference>
<evidence type="ECO:0000259" key="8">
    <source>
        <dbReference type="PROSITE" id="PS51192"/>
    </source>
</evidence>